<keyword evidence="2" id="KW-1185">Reference proteome</keyword>
<dbReference type="AlphaFoldDB" id="A0A7J6LD20"/>
<evidence type="ECO:0000313" key="2">
    <source>
        <dbReference type="Proteomes" id="UP000591131"/>
    </source>
</evidence>
<reference evidence="1 2" key="1">
    <citation type="submission" date="2020-04" db="EMBL/GenBank/DDBJ databases">
        <title>Perkinsus chesapeaki whole genome sequence.</title>
        <authorList>
            <person name="Bogema D.R."/>
        </authorList>
    </citation>
    <scope>NUCLEOTIDE SEQUENCE [LARGE SCALE GENOMIC DNA]</scope>
    <source>
        <strain evidence="1">ATCC PRA-425</strain>
    </source>
</reference>
<proteinExistence type="predicted"/>
<gene>
    <name evidence="1" type="ORF">FOL47_008616</name>
</gene>
<comment type="caution">
    <text evidence="1">The sequence shown here is derived from an EMBL/GenBank/DDBJ whole genome shotgun (WGS) entry which is preliminary data.</text>
</comment>
<name>A0A7J6LD20_PERCH</name>
<dbReference type="EMBL" id="JAAPAO010000561">
    <property type="protein sequence ID" value="KAF4657076.1"/>
    <property type="molecule type" value="Genomic_DNA"/>
</dbReference>
<dbReference type="Proteomes" id="UP000591131">
    <property type="component" value="Unassembled WGS sequence"/>
</dbReference>
<protein>
    <submittedName>
        <fullName evidence="1">Uncharacterized protein</fullName>
    </submittedName>
</protein>
<organism evidence="1 2">
    <name type="scientific">Perkinsus chesapeaki</name>
    <name type="common">Clam parasite</name>
    <name type="synonym">Perkinsus andrewsi</name>
    <dbReference type="NCBI Taxonomy" id="330153"/>
    <lineage>
        <taxon>Eukaryota</taxon>
        <taxon>Sar</taxon>
        <taxon>Alveolata</taxon>
        <taxon>Perkinsozoa</taxon>
        <taxon>Perkinsea</taxon>
        <taxon>Perkinsida</taxon>
        <taxon>Perkinsidae</taxon>
        <taxon>Perkinsus</taxon>
    </lineage>
</organism>
<sequence>MLTRTTIECLVKLDLLLQATSNFARMLQASTVDFAQLALSREGFLACIDSFSGRKEIAPKVEGIVENLQSSGFEVVGARSSKRGGLSELDTMYEEFAAFLAGIRSEICRRFNGTVVSATKAIESMALTALDGVEESALQNLQLGAEIVRDLPEHLSNGTMTM</sequence>
<evidence type="ECO:0000313" key="1">
    <source>
        <dbReference type="EMBL" id="KAF4657076.1"/>
    </source>
</evidence>
<accession>A0A7J6LD20</accession>